<dbReference type="SUPFAM" id="SSF56112">
    <property type="entry name" value="Protein kinase-like (PK-like)"/>
    <property type="match status" value="1"/>
</dbReference>
<name>A0A5N7BKG4_9EURO</name>
<dbReference type="InterPro" id="IPR050198">
    <property type="entry name" value="Non-receptor_tyrosine_kinases"/>
</dbReference>
<dbReference type="GO" id="GO:0004672">
    <property type="term" value="F:protein kinase activity"/>
    <property type="evidence" value="ECO:0007669"/>
    <property type="project" value="InterPro"/>
</dbReference>
<dbReference type="EMBL" id="ML736166">
    <property type="protein sequence ID" value="KAE8381987.1"/>
    <property type="molecule type" value="Genomic_DNA"/>
</dbReference>
<organism evidence="4 5">
    <name type="scientific">Aspergillus bertholletiae</name>
    <dbReference type="NCBI Taxonomy" id="1226010"/>
    <lineage>
        <taxon>Eukaryota</taxon>
        <taxon>Fungi</taxon>
        <taxon>Dikarya</taxon>
        <taxon>Ascomycota</taxon>
        <taxon>Pezizomycotina</taxon>
        <taxon>Eurotiomycetes</taxon>
        <taxon>Eurotiomycetidae</taxon>
        <taxon>Eurotiales</taxon>
        <taxon>Aspergillaceae</taxon>
        <taxon>Aspergillus</taxon>
        <taxon>Aspergillus subgen. Circumdati</taxon>
    </lineage>
</organism>
<dbReference type="OrthoDB" id="1668230at2759"/>
<evidence type="ECO:0000256" key="2">
    <source>
        <dbReference type="ARBA" id="ARBA00022840"/>
    </source>
</evidence>
<dbReference type="PANTHER" id="PTHR24418">
    <property type="entry name" value="TYROSINE-PROTEIN KINASE"/>
    <property type="match status" value="1"/>
</dbReference>
<reference evidence="4 5" key="1">
    <citation type="submission" date="2019-04" db="EMBL/GenBank/DDBJ databases">
        <title>Friends and foes A comparative genomics studyof 23 Aspergillus species from section Flavi.</title>
        <authorList>
            <consortium name="DOE Joint Genome Institute"/>
            <person name="Kjaerbolling I."/>
            <person name="Vesth T."/>
            <person name="Frisvad J.C."/>
            <person name="Nybo J.L."/>
            <person name="Theobald S."/>
            <person name="Kildgaard S."/>
            <person name="Isbrandt T."/>
            <person name="Kuo A."/>
            <person name="Sato A."/>
            <person name="Lyhne E.K."/>
            <person name="Kogle M.E."/>
            <person name="Wiebenga A."/>
            <person name="Kun R.S."/>
            <person name="Lubbers R.J."/>
            <person name="Makela M.R."/>
            <person name="Barry K."/>
            <person name="Chovatia M."/>
            <person name="Clum A."/>
            <person name="Daum C."/>
            <person name="Haridas S."/>
            <person name="He G."/>
            <person name="LaButti K."/>
            <person name="Lipzen A."/>
            <person name="Mondo S."/>
            <person name="Riley R."/>
            <person name="Salamov A."/>
            <person name="Simmons B.A."/>
            <person name="Magnuson J.K."/>
            <person name="Henrissat B."/>
            <person name="Mortensen U.H."/>
            <person name="Larsen T.O."/>
            <person name="Devries R.P."/>
            <person name="Grigoriev I.V."/>
            <person name="Machida M."/>
            <person name="Baker S.E."/>
            <person name="Andersen M.R."/>
        </authorList>
    </citation>
    <scope>NUCLEOTIDE SEQUENCE [LARGE SCALE GENOMIC DNA]</scope>
    <source>
        <strain evidence="4 5">IBT 29228</strain>
    </source>
</reference>
<evidence type="ECO:0000259" key="3">
    <source>
        <dbReference type="PROSITE" id="PS50011"/>
    </source>
</evidence>
<evidence type="ECO:0000313" key="5">
    <source>
        <dbReference type="Proteomes" id="UP000326198"/>
    </source>
</evidence>
<dbReference type="InterPro" id="IPR001245">
    <property type="entry name" value="Ser-Thr/Tyr_kinase_cat_dom"/>
</dbReference>
<keyword evidence="2" id="KW-0067">ATP-binding</keyword>
<dbReference type="Pfam" id="PF07714">
    <property type="entry name" value="PK_Tyr_Ser-Thr"/>
    <property type="match status" value="1"/>
</dbReference>
<evidence type="ECO:0000256" key="1">
    <source>
        <dbReference type="ARBA" id="ARBA00022741"/>
    </source>
</evidence>
<keyword evidence="4" id="KW-0418">Kinase</keyword>
<gene>
    <name evidence="4" type="ORF">BDV26DRAFT_49423</name>
</gene>
<feature type="domain" description="Protein kinase" evidence="3">
    <location>
        <begin position="17"/>
        <end position="281"/>
    </location>
</feature>
<dbReference type="InterPro" id="IPR000719">
    <property type="entry name" value="Prot_kinase_dom"/>
</dbReference>
<protein>
    <submittedName>
        <fullName evidence="4">Kinase-like domain-containing protein</fullName>
    </submittedName>
</protein>
<dbReference type="InterPro" id="IPR011009">
    <property type="entry name" value="Kinase-like_dom_sf"/>
</dbReference>
<dbReference type="PROSITE" id="PS50011">
    <property type="entry name" value="PROTEIN_KINASE_DOM"/>
    <property type="match status" value="1"/>
</dbReference>
<keyword evidence="1" id="KW-0547">Nucleotide-binding</keyword>
<dbReference type="Proteomes" id="UP000326198">
    <property type="component" value="Unassembled WGS sequence"/>
</dbReference>
<dbReference type="Gene3D" id="1.10.510.10">
    <property type="entry name" value="Transferase(Phosphotransferase) domain 1"/>
    <property type="match status" value="1"/>
</dbReference>
<sequence length="281" mass="31938">MWLICCKDQAGRSVERPNQQNIMGIGQFTVVHRFNDRVVRKIPSDTSDIYSVRAVEIEAQVYRHLGRHKRIARCLRCSEDYVDLRYEANGDLESYLRDYCASDSFRHRMARQAIEAVIFIHAKGVTHSDLSARQFLVDKHCNARLSDFGGSSLQGSDAIIIENATHFLPRDEDAPNTVQSDLFALGSTIYEILAGHKPYGGLEGKKIPQLYSTKRFPSLDEIKDVSWRTVVLKCWMTRYKSASDIRKDIPSLLSRILVWRGSHPAKGILESATPICERASH</sequence>
<keyword evidence="5" id="KW-1185">Reference proteome</keyword>
<evidence type="ECO:0000313" key="4">
    <source>
        <dbReference type="EMBL" id="KAE8381987.1"/>
    </source>
</evidence>
<dbReference type="GO" id="GO:0005524">
    <property type="term" value="F:ATP binding"/>
    <property type="evidence" value="ECO:0007669"/>
    <property type="project" value="UniProtKB-KW"/>
</dbReference>
<keyword evidence="4" id="KW-0808">Transferase</keyword>
<accession>A0A5N7BKG4</accession>
<proteinExistence type="predicted"/>
<dbReference type="AlphaFoldDB" id="A0A5N7BKG4"/>